<dbReference type="EMBL" id="MU269332">
    <property type="protein sequence ID" value="KAH7902985.1"/>
    <property type="molecule type" value="Genomic_DNA"/>
</dbReference>
<dbReference type="Proteomes" id="UP000790377">
    <property type="component" value="Unassembled WGS sequence"/>
</dbReference>
<keyword evidence="2" id="KW-1185">Reference proteome</keyword>
<organism evidence="1 2">
    <name type="scientific">Hygrophoropsis aurantiaca</name>
    <dbReference type="NCBI Taxonomy" id="72124"/>
    <lineage>
        <taxon>Eukaryota</taxon>
        <taxon>Fungi</taxon>
        <taxon>Dikarya</taxon>
        <taxon>Basidiomycota</taxon>
        <taxon>Agaricomycotina</taxon>
        <taxon>Agaricomycetes</taxon>
        <taxon>Agaricomycetidae</taxon>
        <taxon>Boletales</taxon>
        <taxon>Coniophorineae</taxon>
        <taxon>Hygrophoropsidaceae</taxon>
        <taxon>Hygrophoropsis</taxon>
    </lineage>
</organism>
<gene>
    <name evidence="1" type="ORF">BJ138DRAFT_1120868</name>
</gene>
<evidence type="ECO:0000313" key="1">
    <source>
        <dbReference type="EMBL" id="KAH7902985.1"/>
    </source>
</evidence>
<accession>A0ACB7ZPG9</accession>
<name>A0ACB7ZPG9_9AGAM</name>
<sequence length="147" mass="16658">MFPPTTELQMCIANLLPYRDSSQICVRGAFFGTELVEPMSVNIPLNPDGSLNTSYWLHLNGNNSDIRRVDFANLPKCNYFRLPATYSIYYLNPQTSEHYNLSVGLCTEQYETDVKGDLLVVKHFHNLDKAMNMNARDFNLVCAIVGA</sequence>
<comment type="caution">
    <text evidence="1">The sequence shown here is derived from an EMBL/GenBank/DDBJ whole genome shotgun (WGS) entry which is preliminary data.</text>
</comment>
<reference evidence="1" key="1">
    <citation type="journal article" date="2021" name="New Phytol.">
        <title>Evolutionary innovations through gain and loss of genes in the ectomycorrhizal Boletales.</title>
        <authorList>
            <person name="Wu G."/>
            <person name="Miyauchi S."/>
            <person name="Morin E."/>
            <person name="Kuo A."/>
            <person name="Drula E."/>
            <person name="Varga T."/>
            <person name="Kohler A."/>
            <person name="Feng B."/>
            <person name="Cao Y."/>
            <person name="Lipzen A."/>
            <person name="Daum C."/>
            <person name="Hundley H."/>
            <person name="Pangilinan J."/>
            <person name="Johnson J."/>
            <person name="Barry K."/>
            <person name="LaButti K."/>
            <person name="Ng V."/>
            <person name="Ahrendt S."/>
            <person name="Min B."/>
            <person name="Choi I.G."/>
            <person name="Park H."/>
            <person name="Plett J.M."/>
            <person name="Magnuson J."/>
            <person name="Spatafora J.W."/>
            <person name="Nagy L.G."/>
            <person name="Henrissat B."/>
            <person name="Grigoriev I.V."/>
            <person name="Yang Z.L."/>
            <person name="Xu J."/>
            <person name="Martin F.M."/>
        </authorList>
    </citation>
    <scope>NUCLEOTIDE SEQUENCE</scope>
    <source>
        <strain evidence="1">ATCC 28755</strain>
    </source>
</reference>
<proteinExistence type="predicted"/>
<protein>
    <submittedName>
        <fullName evidence="1">Uncharacterized protein</fullName>
    </submittedName>
</protein>
<evidence type="ECO:0000313" key="2">
    <source>
        <dbReference type="Proteomes" id="UP000790377"/>
    </source>
</evidence>